<dbReference type="RefSeq" id="XP_028877971.1">
    <property type="nucleotide sequence ID" value="XM_029030754.1"/>
</dbReference>
<dbReference type="EMBL" id="NBCO01000054">
    <property type="protein sequence ID" value="ORC83905.1"/>
    <property type="molecule type" value="Genomic_DNA"/>
</dbReference>
<accession>A0A1X0NGR7</accession>
<dbReference type="InterPro" id="IPR043645">
    <property type="entry name" value="pATOM36"/>
</dbReference>
<dbReference type="AlphaFoldDB" id="A0A1X0NGR7"/>
<name>A0A1X0NGR7_9TRYP</name>
<dbReference type="Proteomes" id="UP000192257">
    <property type="component" value="Unassembled WGS sequence"/>
</dbReference>
<protein>
    <submittedName>
        <fullName evidence="1">Uncharacterized protein</fullName>
    </submittedName>
</protein>
<dbReference type="VEuPathDB" id="TriTrypDB:TM35_000541290"/>
<evidence type="ECO:0000313" key="1">
    <source>
        <dbReference type="EMBL" id="ORC83905.1"/>
    </source>
</evidence>
<comment type="caution">
    <text evidence="1">The sequence shown here is derived from an EMBL/GenBank/DDBJ whole genome shotgun (WGS) entry which is preliminary data.</text>
</comment>
<dbReference type="Pfam" id="PF19224">
    <property type="entry name" value="pATOM36"/>
    <property type="match status" value="1"/>
</dbReference>
<keyword evidence="2" id="KW-1185">Reference proteome</keyword>
<dbReference type="GeneID" id="39990534"/>
<proteinExistence type="predicted"/>
<feature type="non-terminal residue" evidence="1">
    <location>
        <position position="139"/>
    </location>
</feature>
<dbReference type="OrthoDB" id="271982at2759"/>
<gene>
    <name evidence="1" type="ORF">TM35_000541290</name>
</gene>
<sequence length="139" mass="15592">MSDSGVVSALRDRTYILARGGRVFPDRNFTAGAVIRRRFAENTTTLAVSVGFVLPAMMRVHRELDEYVVEGRDMPLGTVVDIMVEAGKESLMSFADLLARVAVQTGIACLLIRSKLPYCYSVVELWELYPQLHQYYVAE</sequence>
<reference evidence="1 2" key="1">
    <citation type="submission" date="2017-03" db="EMBL/GenBank/DDBJ databases">
        <title>An alternative strategy for trypanosome survival in the mammalian bloodstream revealed through genome and transcriptome analysis of the ubiquitous bovine parasite Trypanosoma (Megatrypanum) theileri.</title>
        <authorList>
            <person name="Kelly S."/>
            <person name="Ivens A."/>
            <person name="Mott A."/>
            <person name="O'Neill E."/>
            <person name="Emms D."/>
            <person name="Macleod O."/>
            <person name="Voorheis P."/>
            <person name="Matthews J."/>
            <person name="Matthews K."/>
            <person name="Carrington M."/>
        </authorList>
    </citation>
    <scope>NUCLEOTIDE SEQUENCE [LARGE SCALE GENOMIC DNA]</scope>
    <source>
        <strain evidence="1">Edinburgh</strain>
    </source>
</reference>
<evidence type="ECO:0000313" key="2">
    <source>
        <dbReference type="Proteomes" id="UP000192257"/>
    </source>
</evidence>
<organism evidence="1 2">
    <name type="scientific">Trypanosoma theileri</name>
    <dbReference type="NCBI Taxonomy" id="67003"/>
    <lineage>
        <taxon>Eukaryota</taxon>
        <taxon>Discoba</taxon>
        <taxon>Euglenozoa</taxon>
        <taxon>Kinetoplastea</taxon>
        <taxon>Metakinetoplastina</taxon>
        <taxon>Trypanosomatida</taxon>
        <taxon>Trypanosomatidae</taxon>
        <taxon>Trypanosoma</taxon>
    </lineage>
</organism>